<dbReference type="AlphaFoldDB" id="A0A9W6Y6S9"/>
<comment type="caution">
    <text evidence="2">The sequence shown here is derived from an EMBL/GenBank/DDBJ whole genome shotgun (WGS) entry which is preliminary data.</text>
</comment>
<gene>
    <name evidence="2" type="ORF">Pfra01_002300100</name>
</gene>
<dbReference type="EMBL" id="BSXT01003636">
    <property type="protein sequence ID" value="GMF54936.1"/>
    <property type="molecule type" value="Genomic_DNA"/>
</dbReference>
<organism evidence="2 3">
    <name type="scientific">Phytophthora fragariaefolia</name>
    <dbReference type="NCBI Taxonomy" id="1490495"/>
    <lineage>
        <taxon>Eukaryota</taxon>
        <taxon>Sar</taxon>
        <taxon>Stramenopiles</taxon>
        <taxon>Oomycota</taxon>
        <taxon>Peronosporomycetes</taxon>
        <taxon>Peronosporales</taxon>
        <taxon>Peronosporaceae</taxon>
        <taxon>Phytophthora</taxon>
    </lineage>
</organism>
<feature type="compositionally biased region" description="Polar residues" evidence="1">
    <location>
        <begin position="54"/>
        <end position="63"/>
    </location>
</feature>
<name>A0A9W6Y6S9_9STRA</name>
<feature type="compositionally biased region" description="Basic residues" evidence="1">
    <location>
        <begin position="108"/>
        <end position="121"/>
    </location>
</feature>
<sequence length="377" mass="40927">MRAFPVQDFIPVDGNVEPTTIEDKKMLGCEGETFESQVSNSITDVQAGIIRNQSDRPSQLNNSEAHEEHEIAKNGPTLQSKSDTKDNGVSALLSAVSTLPTFENDKHIKTKKQSKKVHAGGKSKLSAKPGPISQLPLFQPEEYSLHYPNSTVTAIQVRHDGSAIARWPSGCVAVSVDFEETAERSGFRVYAAHKDGQLALSFDPAGVGFLNAYPSGKTFLSTTSDGGGLLFDPTSGAILRQWNAQGELSDGMFKPVNTLGDEPEGSLLRRLSEYLVVRVQLCRYLSSQLETTVNTEQKVQAQPNQISLHIYFSGAPGIRHVFINSANRVEPSDTGECERIFGKTPTNGEVARATKLKPTPTTHVDFLSSIRAAVADL</sequence>
<feature type="region of interest" description="Disordered" evidence="1">
    <location>
        <begin position="54"/>
        <end position="86"/>
    </location>
</feature>
<reference evidence="2" key="1">
    <citation type="submission" date="2023-04" db="EMBL/GenBank/DDBJ databases">
        <title>Phytophthora fragariaefolia NBRC 109709.</title>
        <authorList>
            <person name="Ichikawa N."/>
            <person name="Sato H."/>
            <person name="Tonouchi N."/>
        </authorList>
    </citation>
    <scope>NUCLEOTIDE SEQUENCE</scope>
    <source>
        <strain evidence="2">NBRC 109709</strain>
    </source>
</reference>
<protein>
    <submittedName>
        <fullName evidence="2">Unnamed protein product</fullName>
    </submittedName>
</protein>
<proteinExistence type="predicted"/>
<keyword evidence="3" id="KW-1185">Reference proteome</keyword>
<feature type="region of interest" description="Disordered" evidence="1">
    <location>
        <begin position="104"/>
        <end position="132"/>
    </location>
</feature>
<dbReference type="Proteomes" id="UP001165121">
    <property type="component" value="Unassembled WGS sequence"/>
</dbReference>
<evidence type="ECO:0000313" key="2">
    <source>
        <dbReference type="EMBL" id="GMF54936.1"/>
    </source>
</evidence>
<dbReference type="OrthoDB" id="266138at2759"/>
<evidence type="ECO:0000256" key="1">
    <source>
        <dbReference type="SAM" id="MobiDB-lite"/>
    </source>
</evidence>
<evidence type="ECO:0000313" key="3">
    <source>
        <dbReference type="Proteomes" id="UP001165121"/>
    </source>
</evidence>
<accession>A0A9W6Y6S9</accession>